<feature type="domain" description="Smr" evidence="1">
    <location>
        <begin position="415"/>
        <end position="481"/>
    </location>
</feature>
<dbReference type="STRING" id="27835.A0A0N4YUC7"/>
<reference evidence="4" key="1">
    <citation type="submission" date="2017-02" db="UniProtKB">
        <authorList>
            <consortium name="WormBaseParasite"/>
        </authorList>
    </citation>
    <scope>IDENTIFICATION</scope>
</reference>
<gene>
    <name evidence="2" type="ORF">NBR_LOCUS20850</name>
</gene>
<dbReference type="SUPFAM" id="SSF160443">
    <property type="entry name" value="SMR domain-like"/>
    <property type="match status" value="1"/>
</dbReference>
<dbReference type="GO" id="GO:0005634">
    <property type="term" value="C:nucleus"/>
    <property type="evidence" value="ECO:0007669"/>
    <property type="project" value="TreeGrafter"/>
</dbReference>
<dbReference type="Gene3D" id="3.30.1370.110">
    <property type="match status" value="1"/>
</dbReference>
<dbReference type="InterPro" id="IPR002625">
    <property type="entry name" value="Smr_dom"/>
</dbReference>
<keyword evidence="3" id="KW-1185">Reference proteome</keyword>
<dbReference type="AlphaFoldDB" id="A0A0N4YUC7"/>
<evidence type="ECO:0000313" key="2">
    <source>
        <dbReference type="EMBL" id="VDL84588.1"/>
    </source>
</evidence>
<accession>A0A0N4YUC7</accession>
<evidence type="ECO:0000313" key="4">
    <source>
        <dbReference type="WBParaSite" id="NBR_0002084901-mRNA-1"/>
    </source>
</evidence>
<dbReference type="PANTHER" id="PTHR46535">
    <property type="entry name" value="NEDD4-BINDING PROTEIN 2"/>
    <property type="match status" value="1"/>
</dbReference>
<dbReference type="OMA" id="HEQCWEP"/>
<dbReference type="Proteomes" id="UP000271162">
    <property type="component" value="Unassembled WGS sequence"/>
</dbReference>
<dbReference type="WBParaSite" id="NBR_0002084901-mRNA-1">
    <property type="protein sequence ID" value="NBR_0002084901-mRNA-1"/>
    <property type="gene ID" value="NBR_0002084901"/>
</dbReference>
<evidence type="ECO:0000313" key="3">
    <source>
        <dbReference type="Proteomes" id="UP000271162"/>
    </source>
</evidence>
<protein>
    <submittedName>
        <fullName evidence="4">Smr domain-containing protein</fullName>
    </submittedName>
</protein>
<evidence type="ECO:0000259" key="1">
    <source>
        <dbReference type="PROSITE" id="PS50828"/>
    </source>
</evidence>
<dbReference type="EMBL" id="UYSL01025591">
    <property type="protein sequence ID" value="VDL84588.1"/>
    <property type="molecule type" value="Genomic_DNA"/>
</dbReference>
<dbReference type="PROSITE" id="PS50828">
    <property type="entry name" value="SMR"/>
    <property type="match status" value="1"/>
</dbReference>
<dbReference type="InterPro" id="IPR036063">
    <property type="entry name" value="Smr_dom_sf"/>
</dbReference>
<dbReference type="InterPro" id="IPR052772">
    <property type="entry name" value="Endo/PolyKinase_Domain-Protein"/>
</dbReference>
<dbReference type="GO" id="GO:0004519">
    <property type="term" value="F:endonuclease activity"/>
    <property type="evidence" value="ECO:0007669"/>
    <property type="project" value="TreeGrafter"/>
</dbReference>
<reference evidence="2 3" key="2">
    <citation type="submission" date="2018-11" db="EMBL/GenBank/DDBJ databases">
        <authorList>
            <consortium name="Pathogen Informatics"/>
        </authorList>
    </citation>
    <scope>NUCLEOTIDE SEQUENCE [LARGE SCALE GENOMIC DNA]</scope>
</reference>
<organism evidence="4">
    <name type="scientific">Nippostrongylus brasiliensis</name>
    <name type="common">Rat hookworm</name>
    <dbReference type="NCBI Taxonomy" id="27835"/>
    <lineage>
        <taxon>Eukaryota</taxon>
        <taxon>Metazoa</taxon>
        <taxon>Ecdysozoa</taxon>
        <taxon>Nematoda</taxon>
        <taxon>Chromadorea</taxon>
        <taxon>Rhabditida</taxon>
        <taxon>Rhabditina</taxon>
        <taxon>Rhabditomorpha</taxon>
        <taxon>Strongyloidea</taxon>
        <taxon>Heligmosomidae</taxon>
        <taxon>Nippostrongylus</taxon>
    </lineage>
</organism>
<dbReference type="PANTHER" id="PTHR46535:SF1">
    <property type="entry name" value="NEDD4-BINDING PROTEIN 2"/>
    <property type="match status" value="1"/>
</dbReference>
<sequence>MLSPASKEVPISLAVDPRSHITSVTVRDMSTHTNEVVVTLTCAGIECEVNDVEEGPSKTMEKIKYEQPQMKDRVCKMEYVPQVSELDVLLAIFPYEDIINISHYYQMLGLEECVKLFVELGAYVEWNATVVEGAFNEEIAAAEVSATCPHGPPPITNWQRVAEEENMKGRPLSPTPVAMNSNDSMVNEVTVTLGLDILQKMNVIFGEDDFRNGGPVEQECSLNVPLWILEQLYHVWRKDSTQSQHDEDAQLAAFLQEDENLDNAGDICFRKTGMPISRKLQLKMLVEEFSMCDEQSVQRIFQDNNCDASATRNTLHLMLNPDLDTVEPFTPVTNKGTAIVSPSVRSRKPVANLSQAQEEALQYQMEADLFAEKRKEQVQKMQRYIRSGLPSAVGAYQQEKAANVIIEAHQHSPFLDLHLLSQKDAIALLKSRLAALDRPENARNGRSDRRLRVITGYGKSSGGRSVIKPAVESYLKNKGYQ</sequence>
<proteinExistence type="predicted"/>
<name>A0A0N4YUC7_NIPBR</name>